<evidence type="ECO:0000313" key="1">
    <source>
        <dbReference type="EMBL" id="KAK2953913.1"/>
    </source>
</evidence>
<protein>
    <submittedName>
        <fullName evidence="1">Uncharacterized protein</fullName>
    </submittedName>
</protein>
<evidence type="ECO:0000313" key="2">
    <source>
        <dbReference type="Proteomes" id="UP001281761"/>
    </source>
</evidence>
<accession>A0ABQ9XR79</accession>
<organism evidence="1 2">
    <name type="scientific">Blattamonas nauphoetae</name>
    <dbReference type="NCBI Taxonomy" id="2049346"/>
    <lineage>
        <taxon>Eukaryota</taxon>
        <taxon>Metamonada</taxon>
        <taxon>Preaxostyla</taxon>
        <taxon>Oxymonadida</taxon>
        <taxon>Blattamonas</taxon>
    </lineage>
</organism>
<dbReference type="Proteomes" id="UP001281761">
    <property type="component" value="Unassembled WGS sequence"/>
</dbReference>
<keyword evidence="2" id="KW-1185">Reference proteome</keyword>
<comment type="caution">
    <text evidence="1">The sequence shown here is derived from an EMBL/GenBank/DDBJ whole genome shotgun (WGS) entry which is preliminary data.</text>
</comment>
<reference evidence="1 2" key="1">
    <citation type="journal article" date="2022" name="bioRxiv">
        <title>Genomics of Preaxostyla Flagellates Illuminates Evolutionary Transitions and the Path Towards Mitochondrial Loss.</title>
        <authorList>
            <person name="Novak L.V.F."/>
            <person name="Treitli S.C."/>
            <person name="Pyrih J."/>
            <person name="Halakuc P."/>
            <person name="Pipaliya S.V."/>
            <person name="Vacek V."/>
            <person name="Brzon O."/>
            <person name="Soukal P."/>
            <person name="Eme L."/>
            <person name="Dacks J.B."/>
            <person name="Karnkowska A."/>
            <person name="Elias M."/>
            <person name="Hampl V."/>
        </authorList>
    </citation>
    <scope>NUCLEOTIDE SEQUENCE [LARGE SCALE GENOMIC DNA]</scope>
    <source>
        <strain evidence="1">NAU3</strain>
        <tissue evidence="1">Gut</tissue>
    </source>
</reference>
<gene>
    <name evidence="1" type="ORF">BLNAU_11173</name>
</gene>
<sequence length="154" mass="17437">MMIVGDQKSDEKVVLHITSIPTIKSVDASFDENVATVTVETHQAIEATMGDARDASSMELRLDRVEQMRVSEKSGASRRNSFSFFSSCLFTSWLRQSDINQDPHCIPSPSFSSIHPRRWLMRKLSCLLSAHRPRADVGIDESGRLAWHLRMFGR</sequence>
<name>A0ABQ9XR79_9EUKA</name>
<dbReference type="EMBL" id="JARBJD010000085">
    <property type="protein sequence ID" value="KAK2953913.1"/>
    <property type="molecule type" value="Genomic_DNA"/>
</dbReference>
<proteinExistence type="predicted"/>